<organism evidence="1 2">
    <name type="scientific">Glaesserella parasuis</name>
    <name type="common">Haemophilus parasuis</name>
    <dbReference type="NCBI Taxonomy" id="738"/>
    <lineage>
        <taxon>Bacteria</taxon>
        <taxon>Pseudomonadati</taxon>
        <taxon>Pseudomonadota</taxon>
        <taxon>Gammaproteobacteria</taxon>
        <taxon>Pasteurellales</taxon>
        <taxon>Pasteurellaceae</taxon>
        <taxon>Glaesserella</taxon>
    </lineage>
</organism>
<accession>A0A6M8T0M8</accession>
<protein>
    <submittedName>
        <fullName evidence="1">GNAT family N-acetyltransferase</fullName>
    </submittedName>
</protein>
<evidence type="ECO:0000313" key="1">
    <source>
        <dbReference type="EMBL" id="MDD2169280.1"/>
    </source>
</evidence>
<dbReference type="EMBL" id="JAODIR010000150">
    <property type="protein sequence ID" value="MDD2169280.1"/>
    <property type="molecule type" value="Genomic_DNA"/>
</dbReference>
<dbReference type="Proteomes" id="UP001148834">
    <property type="component" value="Unassembled WGS sequence"/>
</dbReference>
<gene>
    <name evidence="1" type="ORF">N5925_12060</name>
</gene>
<dbReference type="InterPro" id="IPR016181">
    <property type="entry name" value="Acyl_CoA_acyltransferase"/>
</dbReference>
<comment type="caution">
    <text evidence="1">The sequence shown here is derived from an EMBL/GenBank/DDBJ whole genome shotgun (WGS) entry which is preliminary data.</text>
</comment>
<reference evidence="1" key="1">
    <citation type="submission" date="2022-09" db="EMBL/GenBank/DDBJ databases">
        <title>Molecular characterization of Glaesserella parasuis strains circulating in commercial swine farms using whole-genome sequencing.</title>
        <authorList>
            <person name="Mugabi R."/>
            <person name="Clavijo M."/>
            <person name="Li G."/>
        </authorList>
    </citation>
    <scope>NUCLEOTIDE SEQUENCE</scope>
    <source>
        <strain evidence="1">0435-53</strain>
    </source>
</reference>
<dbReference type="SUPFAM" id="SSF55729">
    <property type="entry name" value="Acyl-CoA N-acyltransferases (Nat)"/>
    <property type="match status" value="1"/>
</dbReference>
<name>A0A6M8T0M8_GLAPU</name>
<dbReference type="Gene3D" id="3.40.630.30">
    <property type="match status" value="1"/>
</dbReference>
<dbReference type="AlphaFoldDB" id="A0A6M8T0M8"/>
<dbReference type="RefSeq" id="WP_160444874.1">
    <property type="nucleotide sequence ID" value="NZ_CP054198.1"/>
</dbReference>
<proteinExistence type="predicted"/>
<sequence length="80" mass="9509">MFRLAQQDDLTRILEIYNQVIERRTVTADLVPATKENRQTWFNQHLNHAKYPIWVYELDGQIVAWCSDLHPKSLTKQPTN</sequence>
<evidence type="ECO:0000313" key="2">
    <source>
        <dbReference type="Proteomes" id="UP001148834"/>
    </source>
</evidence>